<gene>
    <name evidence="4" type="ORF">NLI96_g5268</name>
</gene>
<dbReference type="PANTHER" id="PTHR43329">
    <property type="entry name" value="EPOXIDE HYDROLASE"/>
    <property type="match status" value="1"/>
</dbReference>
<organism evidence="4 5">
    <name type="scientific">Meripilus lineatus</name>
    <dbReference type="NCBI Taxonomy" id="2056292"/>
    <lineage>
        <taxon>Eukaryota</taxon>
        <taxon>Fungi</taxon>
        <taxon>Dikarya</taxon>
        <taxon>Basidiomycota</taxon>
        <taxon>Agaricomycotina</taxon>
        <taxon>Agaricomycetes</taxon>
        <taxon>Polyporales</taxon>
        <taxon>Meripilaceae</taxon>
        <taxon>Meripilus</taxon>
    </lineage>
</organism>
<accession>A0AAD5YE26</accession>
<dbReference type="InterPro" id="IPR000073">
    <property type="entry name" value="AB_hydrolase_1"/>
</dbReference>
<dbReference type="Proteomes" id="UP001212997">
    <property type="component" value="Unassembled WGS sequence"/>
</dbReference>
<dbReference type="GO" id="GO:0016787">
    <property type="term" value="F:hydrolase activity"/>
    <property type="evidence" value="ECO:0007669"/>
    <property type="project" value="UniProtKB-KW"/>
</dbReference>
<dbReference type="Gene3D" id="3.40.50.1820">
    <property type="entry name" value="alpha/beta hydrolase"/>
    <property type="match status" value="1"/>
</dbReference>
<keyword evidence="5" id="KW-1185">Reference proteome</keyword>
<dbReference type="Pfam" id="PF00561">
    <property type="entry name" value="Abhydrolase_1"/>
    <property type="match status" value="1"/>
</dbReference>
<feature type="domain" description="AB hydrolase-1" evidence="3">
    <location>
        <begin position="29"/>
        <end position="307"/>
    </location>
</feature>
<dbReference type="SUPFAM" id="SSF53474">
    <property type="entry name" value="alpha/beta-Hydrolases"/>
    <property type="match status" value="1"/>
</dbReference>
<evidence type="ECO:0000259" key="3">
    <source>
        <dbReference type="Pfam" id="PF00561"/>
    </source>
</evidence>
<dbReference type="InterPro" id="IPR000639">
    <property type="entry name" value="Epox_hydrolase-like"/>
</dbReference>
<evidence type="ECO:0000256" key="2">
    <source>
        <dbReference type="ARBA" id="ARBA00038334"/>
    </source>
</evidence>
<keyword evidence="1" id="KW-0378">Hydrolase</keyword>
<dbReference type="AlphaFoldDB" id="A0AAD5YE26"/>
<reference evidence="4" key="1">
    <citation type="submission" date="2022-07" db="EMBL/GenBank/DDBJ databases">
        <title>Genome Sequence of Physisporinus lineatus.</title>
        <authorList>
            <person name="Buettner E."/>
        </authorList>
    </citation>
    <scope>NUCLEOTIDE SEQUENCE</scope>
    <source>
        <strain evidence="4">VT162</strain>
    </source>
</reference>
<comment type="caution">
    <text evidence="4">The sequence shown here is derived from an EMBL/GenBank/DDBJ whole genome shotgun (WGS) entry which is preliminary data.</text>
</comment>
<proteinExistence type="inferred from homology"/>
<dbReference type="EMBL" id="JANAWD010000168">
    <property type="protein sequence ID" value="KAJ3485012.1"/>
    <property type="molecule type" value="Genomic_DNA"/>
</dbReference>
<comment type="similarity">
    <text evidence="2">Belongs to the AB hydrolase superfamily. Epoxide hydrolase family.</text>
</comment>
<dbReference type="PRINTS" id="PR00412">
    <property type="entry name" value="EPOXHYDRLASE"/>
</dbReference>
<dbReference type="InterPro" id="IPR029058">
    <property type="entry name" value="AB_hydrolase_fold"/>
</dbReference>
<name>A0AAD5YE26_9APHY</name>
<evidence type="ECO:0000313" key="4">
    <source>
        <dbReference type="EMBL" id="KAJ3485012.1"/>
    </source>
</evidence>
<evidence type="ECO:0000256" key="1">
    <source>
        <dbReference type="ARBA" id="ARBA00022801"/>
    </source>
</evidence>
<protein>
    <recommendedName>
        <fullName evidence="3">AB hydrolase-1 domain-containing protein</fullName>
    </recommendedName>
</protein>
<sequence length="327" mass="36173">MDSSLFKDVTTTRGLKYHYYSSPAVDEKPTLLFLHGFPSTSYDWRHQVPFFKEKGYGLIVPDLLGYGGTDKPSDPASYKYSLMTADIVDILDAEKVDKVIPIGHDWGSFLTSRLASYYPERFVAYGFLALAYTPPSPDFNIHGMLAFTKQAVGYELFGYWLFFAEDGSEKIVADHVDSTLSILYPSNPAIWVTDLAPTGALKAWLLADKKAPLAPYISKEDTDKFVETLKTTGLGAPVNWYKLMVSGLGAEDDKNIAKENYIVNKPVFFAGCKQDYVCLAAPAIATLGQTCPNATVAEFETDHWVQLAAPEKLNGELLKWVEGIATA</sequence>
<evidence type="ECO:0000313" key="5">
    <source>
        <dbReference type="Proteomes" id="UP001212997"/>
    </source>
</evidence>